<gene>
    <name evidence="1" type="ORF">BpHYR1_003799</name>
</gene>
<proteinExistence type="predicted"/>
<accession>A0A3M7RP97</accession>
<name>A0A3M7RP97_BRAPC</name>
<keyword evidence="2" id="KW-1185">Reference proteome</keyword>
<organism evidence="1 2">
    <name type="scientific">Brachionus plicatilis</name>
    <name type="common">Marine rotifer</name>
    <name type="synonym">Brachionus muelleri</name>
    <dbReference type="NCBI Taxonomy" id="10195"/>
    <lineage>
        <taxon>Eukaryota</taxon>
        <taxon>Metazoa</taxon>
        <taxon>Spiralia</taxon>
        <taxon>Gnathifera</taxon>
        <taxon>Rotifera</taxon>
        <taxon>Eurotatoria</taxon>
        <taxon>Monogononta</taxon>
        <taxon>Pseudotrocha</taxon>
        <taxon>Ploima</taxon>
        <taxon>Brachionidae</taxon>
        <taxon>Brachionus</taxon>
    </lineage>
</organism>
<reference evidence="1 2" key="1">
    <citation type="journal article" date="2018" name="Sci. Rep.">
        <title>Genomic signatures of local adaptation to the degree of environmental predictability in rotifers.</title>
        <authorList>
            <person name="Franch-Gras L."/>
            <person name="Hahn C."/>
            <person name="Garcia-Roger E.M."/>
            <person name="Carmona M.J."/>
            <person name="Serra M."/>
            <person name="Gomez A."/>
        </authorList>
    </citation>
    <scope>NUCLEOTIDE SEQUENCE [LARGE SCALE GENOMIC DNA]</scope>
    <source>
        <strain evidence="1">HYR1</strain>
    </source>
</reference>
<protein>
    <submittedName>
        <fullName evidence="1">Uncharacterized protein</fullName>
    </submittedName>
</protein>
<dbReference type="Proteomes" id="UP000276133">
    <property type="component" value="Unassembled WGS sequence"/>
</dbReference>
<dbReference type="EMBL" id="REGN01002970">
    <property type="protein sequence ID" value="RNA25167.1"/>
    <property type="molecule type" value="Genomic_DNA"/>
</dbReference>
<evidence type="ECO:0000313" key="1">
    <source>
        <dbReference type="EMBL" id="RNA25167.1"/>
    </source>
</evidence>
<sequence length="85" mass="9242">MHLDRIGGGTVGQLAGSVYVLNALGLSEINETVVETRRVVESGRSAHQIVHKRVGHIGRIVLRVDLIVHLVQLGRVRMVGVGVRM</sequence>
<dbReference type="AlphaFoldDB" id="A0A3M7RP97"/>
<comment type="caution">
    <text evidence="1">The sequence shown here is derived from an EMBL/GenBank/DDBJ whole genome shotgun (WGS) entry which is preliminary data.</text>
</comment>
<evidence type="ECO:0000313" key="2">
    <source>
        <dbReference type="Proteomes" id="UP000276133"/>
    </source>
</evidence>